<proteinExistence type="predicted"/>
<protein>
    <submittedName>
        <fullName evidence="1">Uncharacterized protein</fullName>
    </submittedName>
</protein>
<evidence type="ECO:0000313" key="2">
    <source>
        <dbReference type="Proteomes" id="UP000800036"/>
    </source>
</evidence>
<dbReference type="EMBL" id="ML976656">
    <property type="protein sequence ID" value="KAF1980106.1"/>
    <property type="molecule type" value="Genomic_DNA"/>
</dbReference>
<reference evidence="1" key="1">
    <citation type="journal article" date="2020" name="Stud. Mycol.">
        <title>101 Dothideomycetes genomes: a test case for predicting lifestyles and emergence of pathogens.</title>
        <authorList>
            <person name="Haridas S."/>
            <person name="Albert R."/>
            <person name="Binder M."/>
            <person name="Bloem J."/>
            <person name="Labutti K."/>
            <person name="Salamov A."/>
            <person name="Andreopoulos B."/>
            <person name="Baker S."/>
            <person name="Barry K."/>
            <person name="Bills G."/>
            <person name="Bluhm B."/>
            <person name="Cannon C."/>
            <person name="Castanera R."/>
            <person name="Culley D."/>
            <person name="Daum C."/>
            <person name="Ezra D."/>
            <person name="Gonzalez J."/>
            <person name="Henrissat B."/>
            <person name="Kuo A."/>
            <person name="Liang C."/>
            <person name="Lipzen A."/>
            <person name="Lutzoni F."/>
            <person name="Magnuson J."/>
            <person name="Mondo S."/>
            <person name="Nolan M."/>
            <person name="Ohm R."/>
            <person name="Pangilinan J."/>
            <person name="Park H.-J."/>
            <person name="Ramirez L."/>
            <person name="Alfaro M."/>
            <person name="Sun H."/>
            <person name="Tritt A."/>
            <person name="Yoshinaga Y."/>
            <person name="Zwiers L.-H."/>
            <person name="Turgeon B."/>
            <person name="Goodwin S."/>
            <person name="Spatafora J."/>
            <person name="Crous P."/>
            <person name="Grigoriev I."/>
        </authorList>
    </citation>
    <scope>NUCLEOTIDE SEQUENCE</scope>
    <source>
        <strain evidence="1">CBS 107.79</strain>
    </source>
</reference>
<accession>A0A6A5VYZ1</accession>
<keyword evidence="2" id="KW-1185">Reference proteome</keyword>
<dbReference type="OrthoDB" id="3894566at2759"/>
<gene>
    <name evidence="1" type="ORF">BU23DRAFT_2568</name>
</gene>
<dbReference type="Proteomes" id="UP000800036">
    <property type="component" value="Unassembled WGS sequence"/>
</dbReference>
<name>A0A6A5VYZ1_9PLEO</name>
<organism evidence="1 2">
    <name type="scientific">Bimuria novae-zelandiae CBS 107.79</name>
    <dbReference type="NCBI Taxonomy" id="1447943"/>
    <lineage>
        <taxon>Eukaryota</taxon>
        <taxon>Fungi</taxon>
        <taxon>Dikarya</taxon>
        <taxon>Ascomycota</taxon>
        <taxon>Pezizomycotina</taxon>
        <taxon>Dothideomycetes</taxon>
        <taxon>Pleosporomycetidae</taxon>
        <taxon>Pleosporales</taxon>
        <taxon>Massarineae</taxon>
        <taxon>Didymosphaeriaceae</taxon>
        <taxon>Bimuria</taxon>
    </lineage>
</organism>
<evidence type="ECO:0000313" key="1">
    <source>
        <dbReference type="EMBL" id="KAF1980106.1"/>
    </source>
</evidence>
<dbReference type="AlphaFoldDB" id="A0A6A5VYZ1"/>
<sequence>MEDIHSSPFFRVPLELREEILSHLSLPQHVHTSSSTPDTNSIHQHIRNTPAYVDTRIYLPSRMPSSLYLVCKQLREECLAYHARRLNSSRHATVLGPNFLQEIKSHTLAERNHASSDDRLERLHDDDSVRVTLEILRQSRGRNVGERREPSPCFMGLTPLLGRLKKLKFIVWAGHDWWSGENTLPVVSVRPPQTARIPRVSSDQDDEVKRAPVWQRDDTSVSLAPRPNPLSVAIDALLQHLPLVDEVKIDLLIHDIDYWNWDLPDTWWEGIRDWLDGPISPIAKGRVKKIDRRLIMVYHGHVRDSGTLLHQRESIQQENTVIHIERGTRKYEDEWEDTQTELSFTEKFERAICLSTT</sequence>